<evidence type="ECO:0000313" key="2">
    <source>
        <dbReference type="Proteomes" id="UP001159427"/>
    </source>
</evidence>
<gene>
    <name evidence="1" type="ORF">PEVE_00024488</name>
</gene>
<proteinExistence type="predicted"/>
<sequence length="110" mass="12476">METRDRLHYRCLLSRDPVDWSNYNESRNTVKGPVSQALAHHKTRHSYTKDLKVVADEFNVFFSSVGRNAAHAAACLSEENKITLAEPPFDSHIPASEELFNLKPMTFGDV</sequence>
<dbReference type="EMBL" id="CALNXI010000328">
    <property type="protein sequence ID" value="CAH3024924.1"/>
    <property type="molecule type" value="Genomic_DNA"/>
</dbReference>
<comment type="caution">
    <text evidence="1">The sequence shown here is derived from an EMBL/GenBank/DDBJ whole genome shotgun (WGS) entry which is preliminary data.</text>
</comment>
<protein>
    <submittedName>
        <fullName evidence="1">Uncharacterized protein</fullName>
    </submittedName>
</protein>
<name>A0ABN8MA81_9CNID</name>
<accession>A0ABN8MA81</accession>
<reference evidence="1 2" key="1">
    <citation type="submission" date="2022-05" db="EMBL/GenBank/DDBJ databases">
        <authorList>
            <consortium name="Genoscope - CEA"/>
            <person name="William W."/>
        </authorList>
    </citation>
    <scope>NUCLEOTIDE SEQUENCE [LARGE SCALE GENOMIC DNA]</scope>
</reference>
<evidence type="ECO:0000313" key="1">
    <source>
        <dbReference type="EMBL" id="CAH3024924.1"/>
    </source>
</evidence>
<dbReference type="Proteomes" id="UP001159427">
    <property type="component" value="Unassembled WGS sequence"/>
</dbReference>
<keyword evidence="2" id="KW-1185">Reference proteome</keyword>
<organism evidence="1 2">
    <name type="scientific">Porites evermanni</name>
    <dbReference type="NCBI Taxonomy" id="104178"/>
    <lineage>
        <taxon>Eukaryota</taxon>
        <taxon>Metazoa</taxon>
        <taxon>Cnidaria</taxon>
        <taxon>Anthozoa</taxon>
        <taxon>Hexacorallia</taxon>
        <taxon>Scleractinia</taxon>
        <taxon>Fungiina</taxon>
        <taxon>Poritidae</taxon>
        <taxon>Porites</taxon>
    </lineage>
</organism>